<feature type="domain" description="Bulb-type lectin" evidence="3">
    <location>
        <begin position="395"/>
        <end position="501"/>
    </location>
</feature>
<protein>
    <recommendedName>
        <fullName evidence="3">Bulb-type lectin domain-containing protein</fullName>
    </recommendedName>
</protein>
<evidence type="ECO:0000313" key="5">
    <source>
        <dbReference type="Proteomes" id="UP001501444"/>
    </source>
</evidence>
<feature type="region of interest" description="Disordered" evidence="1">
    <location>
        <begin position="359"/>
        <end position="391"/>
    </location>
</feature>
<keyword evidence="5" id="KW-1185">Reference proteome</keyword>
<accession>A0ABP5U9Z9</accession>
<sequence>MAMSGIRRFAGEHNLGRYLRPGVPLVTVSIAALLLIFALIAGVGVLVTSKRNPEAYAGTPVPAALRQPIATAALSCPTLTPARLAGQLMAASRFDQNATSADGGTGVAGLTDAAWAKWAPDPHAVRADAASAVLALAHQMCDLVGAVRAAKVTGDPWRTALAAYRVGVDAVVQAHGVPPTATAYVDQVSGYADWYTKHQTPTTAGSAAGPARPIPAAYLPLVQAAGKVCPTVTPSRVAGQLMAASGFQADLIGPTAAMGIAQFRPDIWAQYAPSGSASPGDPKAAIPAVGTAMCDLVAQLTPLGGDPYQVALAAFWLGPQPVRQAGKVPDSAGIGDFVKTALDYAHAYATDAALSAGQLAAPTDPSSGPGGGSTQPTTAPPAPGRPGTSSAQGTVVTVQATYVLQRGQSVQSNRTRVVMENNGELTVYDETGRKRWNSPTTGRGYKMVFQDDGNLVVNDQSDTTIWTSNTPGHNGATLVLEADGNVCVVYQGVVIWAANTAH</sequence>
<evidence type="ECO:0000256" key="1">
    <source>
        <dbReference type="SAM" id="MobiDB-lite"/>
    </source>
</evidence>
<comment type="caution">
    <text evidence="4">The sequence shown here is derived from an EMBL/GenBank/DDBJ whole genome shotgun (WGS) entry which is preliminary data.</text>
</comment>
<dbReference type="Gene3D" id="1.10.530.10">
    <property type="match status" value="2"/>
</dbReference>
<dbReference type="EMBL" id="BAAARV010000075">
    <property type="protein sequence ID" value="GAA2373657.1"/>
    <property type="molecule type" value="Genomic_DNA"/>
</dbReference>
<gene>
    <name evidence="4" type="ORF">GCM10010170_076360</name>
</gene>
<dbReference type="InterPro" id="IPR036426">
    <property type="entry name" value="Bulb-type_lectin_dom_sf"/>
</dbReference>
<keyword evidence="2" id="KW-0812">Transmembrane</keyword>
<dbReference type="PROSITE" id="PS50927">
    <property type="entry name" value="BULB_LECTIN"/>
    <property type="match status" value="1"/>
</dbReference>
<feature type="transmembrane region" description="Helical" evidence="2">
    <location>
        <begin position="21"/>
        <end position="47"/>
    </location>
</feature>
<dbReference type="Gene3D" id="2.90.10.10">
    <property type="entry name" value="Bulb-type lectin domain"/>
    <property type="match status" value="1"/>
</dbReference>
<reference evidence="5" key="1">
    <citation type="journal article" date="2019" name="Int. J. Syst. Evol. Microbiol.">
        <title>The Global Catalogue of Microorganisms (GCM) 10K type strain sequencing project: providing services to taxonomists for standard genome sequencing and annotation.</title>
        <authorList>
            <consortium name="The Broad Institute Genomics Platform"/>
            <consortium name="The Broad Institute Genome Sequencing Center for Infectious Disease"/>
            <person name="Wu L."/>
            <person name="Ma J."/>
        </authorList>
    </citation>
    <scope>NUCLEOTIDE SEQUENCE [LARGE SCALE GENOMIC DNA]</scope>
    <source>
        <strain evidence="5">JCM 3272</strain>
    </source>
</reference>
<dbReference type="InterPro" id="IPR023346">
    <property type="entry name" value="Lysozyme-like_dom_sf"/>
</dbReference>
<keyword evidence="2" id="KW-1133">Transmembrane helix</keyword>
<dbReference type="InterPro" id="IPR001480">
    <property type="entry name" value="Bulb-type_lectin_dom"/>
</dbReference>
<dbReference type="SMART" id="SM00108">
    <property type="entry name" value="B_lectin"/>
    <property type="match status" value="1"/>
</dbReference>
<evidence type="ECO:0000259" key="3">
    <source>
        <dbReference type="PROSITE" id="PS50927"/>
    </source>
</evidence>
<dbReference type="SUPFAM" id="SSF51110">
    <property type="entry name" value="alpha-D-mannose-specific plant lectins"/>
    <property type="match status" value="1"/>
</dbReference>
<name>A0ABP5U9Z9_9ACTN</name>
<keyword evidence="2" id="KW-0472">Membrane</keyword>
<proteinExistence type="predicted"/>
<evidence type="ECO:0000256" key="2">
    <source>
        <dbReference type="SAM" id="Phobius"/>
    </source>
</evidence>
<dbReference type="SUPFAM" id="SSF53955">
    <property type="entry name" value="Lysozyme-like"/>
    <property type="match status" value="2"/>
</dbReference>
<organism evidence="4 5">
    <name type="scientific">Dactylosporangium salmoneum</name>
    <dbReference type="NCBI Taxonomy" id="53361"/>
    <lineage>
        <taxon>Bacteria</taxon>
        <taxon>Bacillati</taxon>
        <taxon>Actinomycetota</taxon>
        <taxon>Actinomycetes</taxon>
        <taxon>Micromonosporales</taxon>
        <taxon>Micromonosporaceae</taxon>
        <taxon>Dactylosporangium</taxon>
    </lineage>
</organism>
<dbReference type="Proteomes" id="UP001501444">
    <property type="component" value="Unassembled WGS sequence"/>
</dbReference>
<evidence type="ECO:0000313" key="4">
    <source>
        <dbReference type="EMBL" id="GAA2373657.1"/>
    </source>
</evidence>